<gene>
    <name evidence="3" type="ORF">IW245_005846</name>
</gene>
<evidence type="ECO:0008006" key="5">
    <source>
        <dbReference type="Google" id="ProtNLM"/>
    </source>
</evidence>
<evidence type="ECO:0000256" key="1">
    <source>
        <dbReference type="SAM" id="MobiDB-lite"/>
    </source>
</evidence>
<keyword evidence="4" id="KW-1185">Reference proteome</keyword>
<evidence type="ECO:0000256" key="2">
    <source>
        <dbReference type="SAM" id="Phobius"/>
    </source>
</evidence>
<reference evidence="3" key="1">
    <citation type="submission" date="2020-11" db="EMBL/GenBank/DDBJ databases">
        <title>Sequencing the genomes of 1000 actinobacteria strains.</title>
        <authorList>
            <person name="Klenk H.-P."/>
        </authorList>
    </citation>
    <scope>NUCLEOTIDE SEQUENCE</scope>
    <source>
        <strain evidence="3">DSM 45356</strain>
    </source>
</reference>
<dbReference type="SUPFAM" id="SSF82171">
    <property type="entry name" value="DPP6 N-terminal domain-like"/>
    <property type="match status" value="1"/>
</dbReference>
<protein>
    <recommendedName>
        <fullName evidence="5">WD40 repeat protein</fullName>
    </recommendedName>
</protein>
<evidence type="ECO:0000313" key="3">
    <source>
        <dbReference type="EMBL" id="MBG6139652.1"/>
    </source>
</evidence>
<dbReference type="InterPro" id="IPR011042">
    <property type="entry name" value="6-blade_b-propeller_TolB-like"/>
</dbReference>
<dbReference type="Proteomes" id="UP000622552">
    <property type="component" value="Unassembled WGS sequence"/>
</dbReference>
<keyword evidence="2" id="KW-1133">Transmembrane helix</keyword>
<comment type="caution">
    <text evidence="3">The sequence shown here is derived from an EMBL/GenBank/DDBJ whole genome shotgun (WGS) entry which is preliminary data.</text>
</comment>
<evidence type="ECO:0000313" key="4">
    <source>
        <dbReference type="Proteomes" id="UP000622552"/>
    </source>
</evidence>
<dbReference type="RefSeq" id="WP_197006284.1">
    <property type="nucleotide sequence ID" value="NZ_BONS01000006.1"/>
</dbReference>
<organism evidence="3 4">
    <name type="scientific">Longispora fulva</name>
    <dbReference type="NCBI Taxonomy" id="619741"/>
    <lineage>
        <taxon>Bacteria</taxon>
        <taxon>Bacillati</taxon>
        <taxon>Actinomycetota</taxon>
        <taxon>Actinomycetes</taxon>
        <taxon>Micromonosporales</taxon>
        <taxon>Micromonosporaceae</taxon>
        <taxon>Longispora</taxon>
    </lineage>
</organism>
<feature type="region of interest" description="Disordered" evidence="1">
    <location>
        <begin position="68"/>
        <end position="97"/>
    </location>
</feature>
<dbReference type="AlphaFoldDB" id="A0A8J7KYU9"/>
<sequence>MNRDVEFVLREALDELPVGPPPVELAALSLARGRRIRRNRWLSAGVAVVAAVAVTVVPYQIIEGLKVPHPAETPADSPKASEPAPTPTPTPTARPNLIPATSAHVLGEWRIAGWRSGDWEVPSIVYSAADNAYRPVPYMSARRSPTGTRILVERNSPGAQSGILDPAKTGKDAVTWLDNVRFDHAEWSPDGSRILSTIDGDGSVLGFTITDPESARTRNIRVVEQACGRFCAFTWHPDGRRVVLTTTDESGTLTGLNVYPAPVGAEGVTVAPETLPVRGFVGAYTAWSPDGRFVVADTTATGDPQVFEAATGRVVFTVPGRSSLTTYWTGPGGILTWAEGADGRGHFTGYGIDGRPGGSTLVPEPFGTLYPVTLERLR</sequence>
<proteinExistence type="predicted"/>
<keyword evidence="2" id="KW-0812">Transmembrane</keyword>
<keyword evidence="2" id="KW-0472">Membrane</keyword>
<dbReference type="EMBL" id="JADOUF010000001">
    <property type="protein sequence ID" value="MBG6139652.1"/>
    <property type="molecule type" value="Genomic_DNA"/>
</dbReference>
<feature type="transmembrane region" description="Helical" evidence="2">
    <location>
        <begin position="41"/>
        <end position="62"/>
    </location>
</feature>
<dbReference type="Gene3D" id="2.120.10.30">
    <property type="entry name" value="TolB, C-terminal domain"/>
    <property type="match status" value="1"/>
</dbReference>
<name>A0A8J7KYU9_9ACTN</name>
<accession>A0A8J7KYU9</accession>